<dbReference type="Proteomes" id="UP000821865">
    <property type="component" value="Chromosome 1"/>
</dbReference>
<sequence length="308" mass="34967">MHTDQDSESQMEAVTSVDDDFLSPDEVNYEETDTDAENAEDIRKQGLAIRELRTHEVSRAIVQACGGPANITGDDFWLRIRPGSNILIASTPEERTAERILNIKELELRGNRHSIDTHISTPDNLLKEVIHGLEPGTTEDELINNPRVRTQGVRILYARMLGKSRTAVLTFDGPIVPRYVYYYGGETSWSSPDAFFGRHQTDKQDLNHMRARSRFYIAVCSWLRSSDQAVWGVEGFEGWRQEAKTALHDLSTRGRQPRAARKSYLRSGYVALDRIQPICRHVEVNPAPRRGYLCVRLSFPSGTFDFDG</sequence>
<name>A0ACB8DVQ5_DERSI</name>
<proteinExistence type="predicted"/>
<evidence type="ECO:0000313" key="1">
    <source>
        <dbReference type="EMBL" id="KAH7978436.1"/>
    </source>
</evidence>
<keyword evidence="2" id="KW-1185">Reference proteome</keyword>
<dbReference type="EMBL" id="CM023470">
    <property type="protein sequence ID" value="KAH7978436.1"/>
    <property type="molecule type" value="Genomic_DNA"/>
</dbReference>
<comment type="caution">
    <text evidence="1">The sequence shown here is derived from an EMBL/GenBank/DDBJ whole genome shotgun (WGS) entry which is preliminary data.</text>
</comment>
<accession>A0ACB8DVQ5</accession>
<protein>
    <submittedName>
        <fullName evidence="1">Uncharacterized protein</fullName>
    </submittedName>
</protein>
<reference evidence="1" key="1">
    <citation type="submission" date="2020-05" db="EMBL/GenBank/DDBJ databases">
        <title>Large-scale comparative analyses of tick genomes elucidate their genetic diversity and vector capacities.</title>
        <authorList>
            <person name="Jia N."/>
            <person name="Wang J."/>
            <person name="Shi W."/>
            <person name="Du L."/>
            <person name="Sun Y."/>
            <person name="Zhan W."/>
            <person name="Jiang J."/>
            <person name="Wang Q."/>
            <person name="Zhang B."/>
            <person name="Ji P."/>
            <person name="Sakyi L.B."/>
            <person name="Cui X."/>
            <person name="Yuan T."/>
            <person name="Jiang B."/>
            <person name="Yang W."/>
            <person name="Lam T.T.-Y."/>
            <person name="Chang Q."/>
            <person name="Ding S."/>
            <person name="Wang X."/>
            <person name="Zhu J."/>
            <person name="Ruan X."/>
            <person name="Zhao L."/>
            <person name="Wei J."/>
            <person name="Que T."/>
            <person name="Du C."/>
            <person name="Cheng J."/>
            <person name="Dai P."/>
            <person name="Han X."/>
            <person name="Huang E."/>
            <person name="Gao Y."/>
            <person name="Liu J."/>
            <person name="Shao H."/>
            <person name="Ye R."/>
            <person name="Li L."/>
            <person name="Wei W."/>
            <person name="Wang X."/>
            <person name="Wang C."/>
            <person name="Yang T."/>
            <person name="Huo Q."/>
            <person name="Li W."/>
            <person name="Guo W."/>
            <person name="Chen H."/>
            <person name="Zhou L."/>
            <person name="Ni X."/>
            <person name="Tian J."/>
            <person name="Zhou Y."/>
            <person name="Sheng Y."/>
            <person name="Liu T."/>
            <person name="Pan Y."/>
            <person name="Xia L."/>
            <person name="Li J."/>
            <person name="Zhao F."/>
            <person name="Cao W."/>
        </authorList>
    </citation>
    <scope>NUCLEOTIDE SEQUENCE</scope>
    <source>
        <strain evidence="1">Dsil-2018</strain>
    </source>
</reference>
<evidence type="ECO:0000313" key="2">
    <source>
        <dbReference type="Proteomes" id="UP000821865"/>
    </source>
</evidence>
<gene>
    <name evidence="1" type="ORF">HPB49_005504</name>
</gene>
<organism evidence="1 2">
    <name type="scientific">Dermacentor silvarum</name>
    <name type="common">Tick</name>
    <dbReference type="NCBI Taxonomy" id="543639"/>
    <lineage>
        <taxon>Eukaryota</taxon>
        <taxon>Metazoa</taxon>
        <taxon>Ecdysozoa</taxon>
        <taxon>Arthropoda</taxon>
        <taxon>Chelicerata</taxon>
        <taxon>Arachnida</taxon>
        <taxon>Acari</taxon>
        <taxon>Parasitiformes</taxon>
        <taxon>Ixodida</taxon>
        <taxon>Ixodoidea</taxon>
        <taxon>Ixodidae</taxon>
        <taxon>Rhipicephalinae</taxon>
        <taxon>Dermacentor</taxon>
    </lineage>
</organism>